<evidence type="ECO:0000256" key="1">
    <source>
        <dbReference type="ARBA" id="ARBA00001974"/>
    </source>
</evidence>
<comment type="cofactor">
    <cofactor evidence="1">
        <name>FAD</name>
        <dbReference type="ChEBI" id="CHEBI:57692"/>
    </cofactor>
</comment>
<name>A0A175R4J7_9HYPH</name>
<evidence type="ECO:0000256" key="4">
    <source>
        <dbReference type="ARBA" id="ARBA00023002"/>
    </source>
</evidence>
<dbReference type="RefSeq" id="WP_058636115.1">
    <property type="nucleotide sequence ID" value="NZ_LDPZ01000049.1"/>
</dbReference>
<dbReference type="SUPFAM" id="SSF51905">
    <property type="entry name" value="FAD/NAD(P)-binding domain"/>
    <property type="match status" value="2"/>
</dbReference>
<evidence type="ECO:0000256" key="2">
    <source>
        <dbReference type="ARBA" id="ARBA00022630"/>
    </source>
</evidence>
<evidence type="ECO:0000313" key="7">
    <source>
        <dbReference type="Proteomes" id="UP000078272"/>
    </source>
</evidence>
<reference evidence="6 7" key="1">
    <citation type="journal article" date="2016" name="Front. Microbiol.">
        <title>Genomic Resource of Rice Seed Associated Bacteria.</title>
        <authorList>
            <person name="Midha S."/>
            <person name="Bansal K."/>
            <person name="Sharma S."/>
            <person name="Kumar N."/>
            <person name="Patil P.P."/>
            <person name="Chaudhry V."/>
            <person name="Patil P.B."/>
        </authorList>
    </citation>
    <scope>NUCLEOTIDE SEQUENCE [LARGE SCALE GENOMIC DNA]</scope>
    <source>
        <strain evidence="6 7">NS226</strain>
    </source>
</reference>
<dbReference type="InterPro" id="IPR023753">
    <property type="entry name" value="FAD/NAD-binding_dom"/>
</dbReference>
<dbReference type="Gene3D" id="3.50.50.100">
    <property type="match status" value="1"/>
</dbReference>
<evidence type="ECO:0000259" key="5">
    <source>
        <dbReference type="Pfam" id="PF07992"/>
    </source>
</evidence>
<accession>A0A175R4J7</accession>
<sequence>MTASHPSEAHPRGRGAPPRLLLLGGGHAHVEVIRRLGLARAGNCEPLLVSPARLTPYSGMLPGFVAGDYGFDDIHVDLPALCAASDIAFRQGEAKAIDAERRSVALADGSVLSYDLLSLDIGSRPSHPSGAQEGIAVKPIASFAERLPDLDRLVRRAEQPVRLAVVGQGVAGVEIAFALRRRFARSPDRQPVEILLVGRSNEPMPSRGALARRLVAKELRKADIATVDGFDAVAFVDGVLVASDGRQLDVQEVVWTTSSAAPPWLRSSGLALDERGFVRVDRHLRSISHPAVFAAGDVASLYDPRPKSGVFAVRAGPVLHHNLRQALSGATLRAFRPQRHWLALISLANGSAIADKWGLAASGRWVARWKRWSDTSFVERYAIPPRASSRGGNRP</sequence>
<dbReference type="PANTHER" id="PTHR42913">
    <property type="entry name" value="APOPTOSIS-INDUCING FACTOR 1"/>
    <property type="match status" value="1"/>
</dbReference>
<evidence type="ECO:0000256" key="3">
    <source>
        <dbReference type="ARBA" id="ARBA00022827"/>
    </source>
</evidence>
<gene>
    <name evidence="6" type="ORF">NS226_17935</name>
</gene>
<dbReference type="PANTHER" id="PTHR42913:SF9">
    <property type="entry name" value="SLR1591 PROTEIN"/>
    <property type="match status" value="1"/>
</dbReference>
<dbReference type="STRING" id="401562.NS365_22725"/>
<keyword evidence="2" id="KW-0285">Flavoprotein</keyword>
<dbReference type="InterPro" id="IPR036188">
    <property type="entry name" value="FAD/NAD-bd_sf"/>
</dbReference>
<dbReference type="InterPro" id="IPR051169">
    <property type="entry name" value="NADH-Q_oxidoreductase"/>
</dbReference>
<dbReference type="Pfam" id="PF07992">
    <property type="entry name" value="Pyr_redox_2"/>
    <property type="match status" value="1"/>
</dbReference>
<proteinExistence type="predicted"/>
<dbReference type="GO" id="GO:0003955">
    <property type="term" value="F:NAD(P)H dehydrogenase (quinone) activity"/>
    <property type="evidence" value="ECO:0007669"/>
    <property type="project" value="TreeGrafter"/>
</dbReference>
<dbReference type="GO" id="GO:0019646">
    <property type="term" value="P:aerobic electron transport chain"/>
    <property type="evidence" value="ECO:0007669"/>
    <property type="project" value="TreeGrafter"/>
</dbReference>
<dbReference type="Proteomes" id="UP000078272">
    <property type="component" value="Unassembled WGS sequence"/>
</dbReference>
<dbReference type="InterPro" id="IPR017584">
    <property type="entry name" value="Pyridine_nucleo_diS_OxRdtase_N"/>
</dbReference>
<protein>
    <recommendedName>
        <fullName evidence="5">FAD/NAD(P)-binding domain-containing protein</fullName>
    </recommendedName>
</protein>
<comment type="caution">
    <text evidence="6">The sequence shown here is derived from an EMBL/GenBank/DDBJ whole genome shotgun (WGS) entry which is preliminary data.</text>
</comment>
<organism evidence="6 7">
    <name type="scientific">Aureimonas ureilytica</name>
    <dbReference type="NCBI Taxonomy" id="401562"/>
    <lineage>
        <taxon>Bacteria</taxon>
        <taxon>Pseudomonadati</taxon>
        <taxon>Pseudomonadota</taxon>
        <taxon>Alphaproteobacteria</taxon>
        <taxon>Hyphomicrobiales</taxon>
        <taxon>Aurantimonadaceae</taxon>
        <taxon>Aureimonas</taxon>
    </lineage>
</organism>
<dbReference type="NCBIfam" id="TIGR03169">
    <property type="entry name" value="Nterm_to_SelD"/>
    <property type="match status" value="1"/>
</dbReference>
<feature type="domain" description="FAD/NAD(P)-binding" evidence="5">
    <location>
        <begin position="20"/>
        <end position="316"/>
    </location>
</feature>
<dbReference type="EMBL" id="LDPZ01000049">
    <property type="protein sequence ID" value="KTQ86460.1"/>
    <property type="molecule type" value="Genomic_DNA"/>
</dbReference>
<dbReference type="AlphaFoldDB" id="A0A175R4J7"/>
<evidence type="ECO:0000313" key="6">
    <source>
        <dbReference type="EMBL" id="KTQ86460.1"/>
    </source>
</evidence>
<keyword evidence="3" id="KW-0274">FAD</keyword>
<dbReference type="PATRIC" id="fig|401562.3.peg.3528"/>
<dbReference type="PRINTS" id="PR00368">
    <property type="entry name" value="FADPNR"/>
</dbReference>
<keyword evidence="4" id="KW-0560">Oxidoreductase</keyword>